<reference evidence="2" key="2">
    <citation type="submission" date="2020-08" db="EMBL/GenBank/DDBJ databases">
        <title>Draft Genome Sequence of Cumin Blight Pathogen Alternaria burnsii.</title>
        <authorList>
            <person name="Feng Z."/>
        </authorList>
    </citation>
    <scope>NUCLEOTIDE SEQUENCE</scope>
    <source>
        <strain evidence="2">CBS107.38</strain>
    </source>
</reference>
<dbReference type="InterPro" id="IPR032675">
    <property type="entry name" value="LRR_dom_sf"/>
</dbReference>
<feature type="region of interest" description="Disordered" evidence="1">
    <location>
        <begin position="763"/>
        <end position="815"/>
    </location>
</feature>
<dbReference type="SUPFAM" id="SSF52047">
    <property type="entry name" value="RNI-like"/>
    <property type="match status" value="1"/>
</dbReference>
<feature type="region of interest" description="Disordered" evidence="1">
    <location>
        <begin position="1"/>
        <end position="109"/>
    </location>
</feature>
<gene>
    <name evidence="2" type="ORF">GT037_003284</name>
</gene>
<dbReference type="RefSeq" id="XP_038789609.1">
    <property type="nucleotide sequence ID" value="XM_038928331.1"/>
</dbReference>
<feature type="compositionally biased region" description="Basic residues" evidence="1">
    <location>
        <begin position="34"/>
        <end position="45"/>
    </location>
</feature>
<feature type="compositionally biased region" description="Acidic residues" evidence="1">
    <location>
        <begin position="672"/>
        <end position="692"/>
    </location>
</feature>
<keyword evidence="3" id="KW-1185">Reference proteome</keyword>
<feature type="compositionally biased region" description="Acidic residues" evidence="1">
    <location>
        <begin position="720"/>
        <end position="740"/>
    </location>
</feature>
<feature type="region of interest" description="Disordered" evidence="1">
    <location>
        <begin position="720"/>
        <end position="747"/>
    </location>
</feature>
<protein>
    <recommendedName>
        <fullName evidence="4">WW domain-containing protein</fullName>
    </recommendedName>
</protein>
<reference evidence="2" key="1">
    <citation type="submission" date="2020-01" db="EMBL/GenBank/DDBJ databases">
        <authorList>
            <person name="Feng Z.H.Z."/>
        </authorList>
    </citation>
    <scope>NUCLEOTIDE SEQUENCE</scope>
    <source>
        <strain evidence="2">CBS107.38</strain>
    </source>
</reference>
<feature type="compositionally biased region" description="Gly residues" evidence="1">
    <location>
        <begin position="792"/>
        <end position="815"/>
    </location>
</feature>
<organism evidence="2 3">
    <name type="scientific">Alternaria burnsii</name>
    <dbReference type="NCBI Taxonomy" id="1187904"/>
    <lineage>
        <taxon>Eukaryota</taxon>
        <taxon>Fungi</taxon>
        <taxon>Dikarya</taxon>
        <taxon>Ascomycota</taxon>
        <taxon>Pezizomycotina</taxon>
        <taxon>Dothideomycetes</taxon>
        <taxon>Pleosporomycetidae</taxon>
        <taxon>Pleosporales</taxon>
        <taxon>Pleosporineae</taxon>
        <taxon>Pleosporaceae</taxon>
        <taxon>Alternaria</taxon>
        <taxon>Alternaria sect. Alternaria</taxon>
    </lineage>
</organism>
<dbReference type="Gene3D" id="3.80.10.10">
    <property type="entry name" value="Ribonuclease Inhibitor"/>
    <property type="match status" value="1"/>
</dbReference>
<feature type="compositionally biased region" description="Gly residues" evidence="1">
    <location>
        <begin position="850"/>
        <end position="873"/>
    </location>
</feature>
<dbReference type="PANTHER" id="PTHR34755:SF4">
    <property type="entry name" value="F-BOX DOMAIN-CONTAINING PROTEIN"/>
    <property type="match status" value="1"/>
</dbReference>
<feature type="compositionally biased region" description="Basic residues" evidence="1">
    <location>
        <begin position="1"/>
        <end position="10"/>
    </location>
</feature>
<dbReference type="PANTHER" id="PTHR34755">
    <property type="entry name" value="SERINE/ARGININE REPETITIVE MATRIX PROTEIN 3-RELATED"/>
    <property type="match status" value="1"/>
</dbReference>
<feature type="region of interest" description="Disordered" evidence="1">
    <location>
        <begin position="124"/>
        <end position="169"/>
    </location>
</feature>
<dbReference type="InterPro" id="IPR052109">
    <property type="entry name" value="SRRM_Domain-Containing"/>
</dbReference>
<feature type="region of interest" description="Disordered" evidence="1">
    <location>
        <begin position="943"/>
        <end position="1104"/>
    </location>
</feature>
<feature type="compositionally biased region" description="Low complexity" evidence="1">
    <location>
        <begin position="982"/>
        <end position="993"/>
    </location>
</feature>
<evidence type="ECO:0000313" key="2">
    <source>
        <dbReference type="EMBL" id="KAF7679536.1"/>
    </source>
</evidence>
<feature type="compositionally biased region" description="Low complexity" evidence="1">
    <location>
        <begin position="1095"/>
        <end position="1104"/>
    </location>
</feature>
<evidence type="ECO:0008006" key="4">
    <source>
        <dbReference type="Google" id="ProtNLM"/>
    </source>
</evidence>
<name>A0A8H7B8L6_9PLEO</name>
<dbReference type="EMBL" id="JAAABM010000003">
    <property type="protein sequence ID" value="KAF7679536.1"/>
    <property type="molecule type" value="Genomic_DNA"/>
</dbReference>
<accession>A0A8H7B8L6</accession>
<evidence type="ECO:0000256" key="1">
    <source>
        <dbReference type="SAM" id="MobiDB-lite"/>
    </source>
</evidence>
<feature type="region of interest" description="Disordered" evidence="1">
    <location>
        <begin position="625"/>
        <end position="693"/>
    </location>
</feature>
<feature type="compositionally biased region" description="Polar residues" evidence="1">
    <location>
        <begin position="771"/>
        <end position="789"/>
    </location>
</feature>
<dbReference type="GeneID" id="62201509"/>
<comment type="caution">
    <text evidence="2">The sequence shown here is derived from an EMBL/GenBank/DDBJ whole genome shotgun (WGS) entry which is preliminary data.</text>
</comment>
<dbReference type="AlphaFoldDB" id="A0A8H7B8L6"/>
<sequence>MAVTLKRKRGAVSYKEPSSDDDLSESSGYEQTTRKRTVPTRRSTRRPAADDEAASESEHSPPPPPPPQPASVKLQRESRTSRRRGAPKISYKDVSTDDEDDEDPDGDFELEEEQVMTVRTRPRPVAAPLSRSGKTVGIKGSRSRRKATIGAPLKPNNEGQVERKTTIPSDGHKPAWASLPYHVLLQIFVYASHPLHDENMKPTPAISWLVQMAKTCSAFTKPALTALYRNPPIFATRQTRKDLVHHLTAPPSGAHDDYRVMVKRLELDATQMTALTDHANSVTDLAALVQSLTTLREIDIFDPMDRPPFRPRLRRLRRWVYPAELFDALRQTSLRLRSWRWNSTFCSQGPLWIKTIHTDHAFQSLRDLTLTKFHPEATRGDPEEHQGEPTIEELLASALAVLPNLKSLSFETCGIVSGRLLPLLPTNLTSLSIVNCGELLSDSFSDFLTTHGSQLEELTLNHNQALDMSFLVDLKRSCPKLEVLRMDTTYYSSLVMSADNEPLYETLLGESEMPTWPTTLRTIDFQYLRKWNSKSADNFFNSLINSAEEMPWLQEITIIAMVDTDWRQRAEFRQKWSAKFKKVYARRWEAPDPNLASLRAFREWKDRGGEEERVDSFIEGISEETSKPEAVVVDDCSSSDDDAPLLPSRAQKQDERWGSKRLRSRSKAATSYDEESNEDSASEEDVSDEEEPFVQGRCHTVIFRIDNFRPREEIFNEADFLDAEPSGDEEWNGNEDDDNDNGGGSRKYYYVQISTGVSQWELPTSEAPVGGSSNHSTPAQSTNPYNVPGTSGPDGAGDGTRGMGDGPTGDRAGGLGGFAMNALMGNKQSGSGGHGGGGSGNLVGQLAGSFLGGGKQHGGSSGGHSGGGGGAGNLVGQLASGLLGGGKQHGSSSGGQHGGSSSGGGLGGMLGSVLGGGGSHNKPNNGAGDYGYSGASSGGTYTGTAPPTSYNHNAQGGQYGSGPPSHGQQYGQGQAHGGYGGSQQHTPQPQHGGQQHGYGSQAGFGGQSGYGGPAPGYGQGPPHGGPPGGYGQQAGYGGPAYGAQSGPYGGPGNYDQHQHNQYGGAPTHANQYGGGGQQYPPPGQHQAGYGGPPGGHHAPQPGWQ</sequence>
<feature type="region of interest" description="Disordered" evidence="1">
    <location>
        <begin position="848"/>
        <end position="922"/>
    </location>
</feature>
<feature type="compositionally biased region" description="Pro residues" evidence="1">
    <location>
        <begin position="60"/>
        <end position="69"/>
    </location>
</feature>
<feature type="compositionally biased region" description="Acidic residues" evidence="1">
    <location>
        <begin position="96"/>
        <end position="109"/>
    </location>
</feature>
<dbReference type="Proteomes" id="UP000596902">
    <property type="component" value="Unassembled WGS sequence"/>
</dbReference>
<feature type="compositionally biased region" description="Basic and acidic residues" evidence="1">
    <location>
        <begin position="160"/>
        <end position="169"/>
    </location>
</feature>
<feature type="compositionally biased region" description="Gly residues" evidence="1">
    <location>
        <begin position="994"/>
        <end position="1040"/>
    </location>
</feature>
<evidence type="ECO:0000313" key="3">
    <source>
        <dbReference type="Proteomes" id="UP000596902"/>
    </source>
</evidence>
<feature type="compositionally biased region" description="Gly residues" evidence="1">
    <location>
        <begin position="882"/>
        <end position="919"/>
    </location>
</feature>
<proteinExistence type="predicted"/>